<dbReference type="EMBL" id="JACHLP010000007">
    <property type="protein sequence ID" value="MBB4844966.1"/>
    <property type="molecule type" value="Genomic_DNA"/>
</dbReference>
<dbReference type="Proteomes" id="UP000562027">
    <property type="component" value="Unassembled WGS sequence"/>
</dbReference>
<name>A0A840LA21_9BURK</name>
<gene>
    <name evidence="2" type="ORF">HNP55_003512</name>
</gene>
<evidence type="ECO:0008006" key="4">
    <source>
        <dbReference type="Google" id="ProtNLM"/>
    </source>
</evidence>
<evidence type="ECO:0000313" key="3">
    <source>
        <dbReference type="Proteomes" id="UP000562027"/>
    </source>
</evidence>
<sequence>MNLGLLCKQALCASSLALGLLGPAATQAAPVVIVSASQSSVHVGESFSINFAIAGLSAGSQDSLSGFDIDVLINPALASLSGFSFVDPSSGANQLDLPEAGSFGFTGNASAGGGVIDAYGLSGNSAAALDANQADGFRFLSLMFTALAPSSAAEFRLDLGDPSLLFLDSGSNGLQMSYNPASAFVEITPNNGQVPEPGVLALALLALAAMGLSLGKNGALLRSATAALALLLGALSFSGPAQAQTTSSNSSPVVASKGTPIDALVLEVAGSRAKLKAVDDGRVFWVTTSNTLGADKVGQRIQGLAQARGDSIHIGSPSFSKP</sequence>
<proteinExistence type="predicted"/>
<dbReference type="AlphaFoldDB" id="A0A840LA21"/>
<keyword evidence="3" id="KW-1185">Reference proteome</keyword>
<feature type="signal peptide" evidence="1">
    <location>
        <begin position="1"/>
        <end position="28"/>
    </location>
</feature>
<dbReference type="RefSeq" id="WP_184302233.1">
    <property type="nucleotide sequence ID" value="NZ_JACHLP010000007.1"/>
</dbReference>
<protein>
    <recommendedName>
        <fullName evidence="4">Secreted protein with PEP-CTERM sorting signal</fullName>
    </recommendedName>
</protein>
<accession>A0A840LA21</accession>
<keyword evidence="1" id="KW-0732">Signal</keyword>
<feature type="chain" id="PRO_5032966853" description="Secreted protein with PEP-CTERM sorting signal" evidence="1">
    <location>
        <begin position="29"/>
        <end position="322"/>
    </location>
</feature>
<organism evidence="2 3">
    <name type="scientific">Roseateles oligotrophus</name>
    <dbReference type="NCBI Taxonomy" id="1769250"/>
    <lineage>
        <taxon>Bacteria</taxon>
        <taxon>Pseudomonadati</taxon>
        <taxon>Pseudomonadota</taxon>
        <taxon>Betaproteobacteria</taxon>
        <taxon>Burkholderiales</taxon>
        <taxon>Sphaerotilaceae</taxon>
        <taxon>Roseateles</taxon>
    </lineage>
</organism>
<evidence type="ECO:0000256" key="1">
    <source>
        <dbReference type="SAM" id="SignalP"/>
    </source>
</evidence>
<comment type="caution">
    <text evidence="2">The sequence shown here is derived from an EMBL/GenBank/DDBJ whole genome shotgun (WGS) entry which is preliminary data.</text>
</comment>
<evidence type="ECO:0000313" key="2">
    <source>
        <dbReference type="EMBL" id="MBB4844966.1"/>
    </source>
</evidence>
<reference evidence="2 3" key="1">
    <citation type="submission" date="2020-08" db="EMBL/GenBank/DDBJ databases">
        <title>Functional genomics of gut bacteria from endangered species of beetles.</title>
        <authorList>
            <person name="Carlos-Shanley C."/>
        </authorList>
    </citation>
    <scope>NUCLEOTIDE SEQUENCE [LARGE SCALE GENOMIC DNA]</scope>
    <source>
        <strain evidence="2 3">S00239</strain>
    </source>
</reference>